<proteinExistence type="predicted"/>
<name>A0ACC1HZE3_9FUNG</name>
<sequence length="54" mass="5773">AFKLEDIDAQAVASQLAESQRLAASAKDELTKEAAAIEIELYEAIQTALSTKAH</sequence>
<protein>
    <submittedName>
        <fullName evidence="1">Uncharacterized protein</fullName>
    </submittedName>
</protein>
<dbReference type="EMBL" id="JANBPG010004107">
    <property type="protein sequence ID" value="KAJ1877699.1"/>
    <property type="molecule type" value="Genomic_DNA"/>
</dbReference>
<dbReference type="Proteomes" id="UP001150581">
    <property type="component" value="Unassembled WGS sequence"/>
</dbReference>
<accession>A0ACC1HZE3</accession>
<organism evidence="1 2">
    <name type="scientific">Kickxella alabastrina</name>
    <dbReference type="NCBI Taxonomy" id="61397"/>
    <lineage>
        <taxon>Eukaryota</taxon>
        <taxon>Fungi</taxon>
        <taxon>Fungi incertae sedis</taxon>
        <taxon>Zoopagomycota</taxon>
        <taxon>Kickxellomycotina</taxon>
        <taxon>Kickxellomycetes</taxon>
        <taxon>Kickxellales</taxon>
        <taxon>Kickxellaceae</taxon>
        <taxon>Kickxella</taxon>
    </lineage>
</organism>
<evidence type="ECO:0000313" key="1">
    <source>
        <dbReference type="EMBL" id="KAJ1877699.1"/>
    </source>
</evidence>
<keyword evidence="2" id="KW-1185">Reference proteome</keyword>
<comment type="caution">
    <text evidence="1">The sequence shown here is derived from an EMBL/GenBank/DDBJ whole genome shotgun (WGS) entry which is preliminary data.</text>
</comment>
<gene>
    <name evidence="1" type="ORF">LPJ66_012047</name>
</gene>
<feature type="non-terminal residue" evidence="1">
    <location>
        <position position="1"/>
    </location>
</feature>
<evidence type="ECO:0000313" key="2">
    <source>
        <dbReference type="Proteomes" id="UP001150581"/>
    </source>
</evidence>
<reference evidence="1" key="1">
    <citation type="submission" date="2022-07" db="EMBL/GenBank/DDBJ databases">
        <title>Phylogenomic reconstructions and comparative analyses of Kickxellomycotina fungi.</title>
        <authorList>
            <person name="Reynolds N.K."/>
            <person name="Stajich J.E."/>
            <person name="Barry K."/>
            <person name="Grigoriev I.V."/>
            <person name="Crous P."/>
            <person name="Smith M.E."/>
        </authorList>
    </citation>
    <scope>NUCLEOTIDE SEQUENCE</scope>
    <source>
        <strain evidence="1">Benny 63K</strain>
    </source>
</reference>